<comment type="caution">
    <text evidence="1">The sequence shown here is derived from an EMBL/GenBank/DDBJ whole genome shotgun (WGS) entry which is preliminary data.</text>
</comment>
<dbReference type="OrthoDB" id="2357318at2759"/>
<keyword evidence="2" id="KW-1185">Reference proteome</keyword>
<dbReference type="Pfam" id="PF26001">
    <property type="entry name" value="Pex8"/>
    <property type="match status" value="1"/>
</dbReference>
<dbReference type="AlphaFoldDB" id="A0A072NW90"/>
<sequence>MDRTLATLLRSLQTSNHQAEALRLLPTATNLLSKLSNPLNVTLLVSHVLSNDALYARPVELSQARQIFSVFYTAALRFLEDKQQIPRPPGNPSQLPSQSELSTPEWLRAVVKGADDSSPRWRHTLLIGGLLLAFQSRDFESLPHDLRNKLEGAFVTASNLALLQKETEPNCENVVVFVLNHTFPMLSSMHQSQFHYDLLLPVLVEATFFSREGLEYGYWLGAVDNDVCQSSRQMFNWPVNSKSFQKITEIKARQLTAGLGPLSRLIAHSIENVQDRPLILYSTNRIAEFARNLLTSWRQNKLSEIDQREEAQYLDPEASTKSLPVLLQLLRDTMFASVIALRSVLGRLLCDGILASNSNAPALAMQTLHVLRDTYFIAHRFGLTSSSQYLFVSFTAIDVLSRYPIQSESFLETIRPPKIGQIPPHPLDRLLDLFFLNTAEHFTLVVSPKTNQNLLFDSAAPYVNPQGDPRLGEIYEAAHSVMLAIFAAPQNTAVAVNSVPVYVDTLLQSFPRPLTARQFRLAIKSIVRIASPPSPVAVAMPLMQAVVLDLLKERVEHASEDILPANIDLPIENHESLSEKVVLLLSIIDCLSFVPVPLLEEWLPLTADLLHKVGNPIQKQQCQHRLWETLSSGEMDVDRAAACVAWWTSRGGREHVMFGAVPEEQEYTMSGALQLDSKL</sequence>
<evidence type="ECO:0008006" key="3">
    <source>
        <dbReference type="Google" id="ProtNLM"/>
    </source>
</evidence>
<dbReference type="RefSeq" id="XP_013254744.1">
    <property type="nucleotide sequence ID" value="XM_013399290.1"/>
</dbReference>
<dbReference type="STRING" id="1182545.A0A072NW90"/>
<organism evidence="1 2">
    <name type="scientific">Exophiala aquamarina CBS 119918</name>
    <dbReference type="NCBI Taxonomy" id="1182545"/>
    <lineage>
        <taxon>Eukaryota</taxon>
        <taxon>Fungi</taxon>
        <taxon>Dikarya</taxon>
        <taxon>Ascomycota</taxon>
        <taxon>Pezizomycotina</taxon>
        <taxon>Eurotiomycetes</taxon>
        <taxon>Chaetothyriomycetidae</taxon>
        <taxon>Chaetothyriales</taxon>
        <taxon>Herpotrichiellaceae</taxon>
        <taxon>Exophiala</taxon>
    </lineage>
</organism>
<dbReference type="GeneID" id="25286677"/>
<dbReference type="EMBL" id="AMGV01000019">
    <property type="protein sequence ID" value="KEF52154.1"/>
    <property type="molecule type" value="Genomic_DNA"/>
</dbReference>
<accession>A0A072NW90</accession>
<dbReference type="InterPro" id="IPR055334">
    <property type="entry name" value="PEX8-like"/>
</dbReference>
<evidence type="ECO:0000313" key="2">
    <source>
        <dbReference type="Proteomes" id="UP000027920"/>
    </source>
</evidence>
<gene>
    <name evidence="1" type="ORF">A1O9_11780</name>
</gene>
<name>A0A072NW90_9EURO</name>
<reference evidence="1 2" key="1">
    <citation type="submission" date="2013-03" db="EMBL/GenBank/DDBJ databases">
        <title>The Genome Sequence of Exophiala aquamarina CBS 119918.</title>
        <authorList>
            <consortium name="The Broad Institute Genomics Platform"/>
            <person name="Cuomo C."/>
            <person name="de Hoog S."/>
            <person name="Gorbushina A."/>
            <person name="Walker B."/>
            <person name="Young S.K."/>
            <person name="Zeng Q."/>
            <person name="Gargeya S."/>
            <person name="Fitzgerald M."/>
            <person name="Haas B."/>
            <person name="Abouelleil A."/>
            <person name="Allen A.W."/>
            <person name="Alvarado L."/>
            <person name="Arachchi H.M."/>
            <person name="Berlin A.M."/>
            <person name="Chapman S.B."/>
            <person name="Gainer-Dewar J."/>
            <person name="Goldberg J."/>
            <person name="Griggs A."/>
            <person name="Gujja S."/>
            <person name="Hansen M."/>
            <person name="Howarth C."/>
            <person name="Imamovic A."/>
            <person name="Ireland A."/>
            <person name="Larimer J."/>
            <person name="McCowan C."/>
            <person name="Murphy C."/>
            <person name="Pearson M."/>
            <person name="Poon T.W."/>
            <person name="Priest M."/>
            <person name="Roberts A."/>
            <person name="Saif S."/>
            <person name="Shea T."/>
            <person name="Sisk P."/>
            <person name="Sykes S."/>
            <person name="Wortman J."/>
            <person name="Nusbaum C."/>
            <person name="Birren B."/>
        </authorList>
    </citation>
    <scope>NUCLEOTIDE SEQUENCE [LARGE SCALE GENOMIC DNA]</scope>
    <source>
        <strain evidence="1 2">CBS 119918</strain>
    </source>
</reference>
<protein>
    <recommendedName>
        <fullName evidence="3">Peroxisomal membrane protein PEX17</fullName>
    </recommendedName>
</protein>
<dbReference type="PANTHER" id="PTHR39214">
    <property type="entry name" value="MICROBODY (PEROXISOME) BIOGENESIS PROTEIN PEROXIN 8 (EUROFUNG)"/>
    <property type="match status" value="1"/>
</dbReference>
<dbReference type="PANTHER" id="PTHR39214:SF1">
    <property type="entry name" value="MICROBODY (PEROXISOME) BIOGENESIS PROTEIN PEROXIN 8 (EUROFUNG)"/>
    <property type="match status" value="1"/>
</dbReference>
<dbReference type="VEuPathDB" id="FungiDB:A1O9_11780"/>
<dbReference type="HOGENOM" id="CLU_016177_0_0_1"/>
<dbReference type="Proteomes" id="UP000027920">
    <property type="component" value="Unassembled WGS sequence"/>
</dbReference>
<evidence type="ECO:0000313" key="1">
    <source>
        <dbReference type="EMBL" id="KEF52154.1"/>
    </source>
</evidence>
<proteinExistence type="predicted"/>